<dbReference type="InParanoid" id="A0A409WGM2"/>
<dbReference type="AlphaFoldDB" id="A0A409WGM2"/>
<dbReference type="PANTHER" id="PTHR13832:SF792">
    <property type="entry name" value="GM14286P"/>
    <property type="match status" value="1"/>
</dbReference>
<dbReference type="FunCoup" id="A0A409WGM2">
    <property type="interactions" value="191"/>
</dbReference>
<evidence type="ECO:0000313" key="3">
    <source>
        <dbReference type="Proteomes" id="UP000283269"/>
    </source>
</evidence>
<evidence type="ECO:0000259" key="1">
    <source>
        <dbReference type="PROSITE" id="PS51746"/>
    </source>
</evidence>
<gene>
    <name evidence="2" type="ORF">CVT25_011088</name>
</gene>
<dbReference type="GO" id="GO:0004741">
    <property type="term" value="F:[pyruvate dehydrogenase (acetyl-transferring)]-phosphatase activity"/>
    <property type="evidence" value="ECO:0007669"/>
    <property type="project" value="TreeGrafter"/>
</dbReference>
<dbReference type="SMART" id="SM00332">
    <property type="entry name" value="PP2Cc"/>
    <property type="match status" value="1"/>
</dbReference>
<proteinExistence type="predicted"/>
<feature type="domain" description="PPM-type phosphatase" evidence="1">
    <location>
        <begin position="97"/>
        <end position="515"/>
    </location>
</feature>
<reference evidence="2 3" key="1">
    <citation type="journal article" date="2018" name="Evol. Lett.">
        <title>Horizontal gene cluster transfer increased hallucinogenic mushroom diversity.</title>
        <authorList>
            <person name="Reynolds H.T."/>
            <person name="Vijayakumar V."/>
            <person name="Gluck-Thaler E."/>
            <person name="Korotkin H.B."/>
            <person name="Matheny P.B."/>
            <person name="Slot J.C."/>
        </authorList>
    </citation>
    <scope>NUCLEOTIDE SEQUENCE [LARGE SCALE GENOMIC DNA]</scope>
    <source>
        <strain evidence="2 3">2631</strain>
    </source>
</reference>
<protein>
    <recommendedName>
        <fullName evidence="1">PPM-type phosphatase domain-containing protein</fullName>
    </recommendedName>
</protein>
<dbReference type="GO" id="GO:0005739">
    <property type="term" value="C:mitochondrion"/>
    <property type="evidence" value="ECO:0007669"/>
    <property type="project" value="TreeGrafter"/>
</dbReference>
<dbReference type="EMBL" id="NHYD01003434">
    <property type="protein sequence ID" value="PPQ77653.1"/>
    <property type="molecule type" value="Genomic_DNA"/>
</dbReference>
<evidence type="ECO:0000313" key="2">
    <source>
        <dbReference type="EMBL" id="PPQ77653.1"/>
    </source>
</evidence>
<accession>A0A409WGM2</accession>
<keyword evidence="3" id="KW-1185">Reference proteome</keyword>
<dbReference type="PROSITE" id="PS51746">
    <property type="entry name" value="PPM_2"/>
    <property type="match status" value="1"/>
</dbReference>
<dbReference type="InterPro" id="IPR036457">
    <property type="entry name" value="PPM-type-like_dom_sf"/>
</dbReference>
<dbReference type="Gene3D" id="3.60.40.10">
    <property type="entry name" value="PPM-type phosphatase domain"/>
    <property type="match status" value="1"/>
</dbReference>
<dbReference type="SUPFAM" id="SSF81606">
    <property type="entry name" value="PP2C-like"/>
    <property type="match status" value="1"/>
</dbReference>
<dbReference type="InterPro" id="IPR001932">
    <property type="entry name" value="PPM-type_phosphatase-like_dom"/>
</dbReference>
<dbReference type="STRING" id="93625.A0A409WGM2"/>
<sequence length="534" mass="58945">MLRRAWKPIAATAVIGTPAYLYYKSQNSAPQTFDAWIRVRGPSGKSEMATRSFTLLPMKELEARIRENEISETQVRPNGFTWKWTTASLASNDPIEDASASQVVERDDSDPSAPGDYLFFAVMDGHGGFETSRLLSRVLIKSVALELAELIKDSKSSPQTSLLDRVRSLLWLSPSSLSITAPLDANTTRVSQAIEQAFIKLDNELLQTPLRILANNIDQEGWKTKQLPDLSQHPLALTAMLPAISGSCALMAMFDTTHRDLYVACTGDSRAVAGVWEPTRDGKGQWRIEVLSEDQTGRNPSELARVRSEHPKDEEDYVIREGRILGGLEPSRAFGDARYKWPRPVQETLNQVFMVGNDQPMRNPPSLFKTPPYVTARPVVVHRKMSLSSQSGSEITEKSARFLVLATDGLWDQLSNDEVVSLVAGHLSGLKGVVPKSELSNIVPTVSGSAGVEGKNKKNGAKEGSWAFTDDNLSAHLIRNAFGGGDEDAFRRLLSIPSPHSRRYRDDVTVTVVCWEEGNESQAKVVTEKIKSKL</sequence>
<dbReference type="Pfam" id="PF00481">
    <property type="entry name" value="PP2C"/>
    <property type="match status" value="1"/>
</dbReference>
<name>A0A409WGM2_PSICY</name>
<dbReference type="Proteomes" id="UP000283269">
    <property type="component" value="Unassembled WGS sequence"/>
</dbReference>
<organism evidence="2 3">
    <name type="scientific">Psilocybe cyanescens</name>
    <dbReference type="NCBI Taxonomy" id="93625"/>
    <lineage>
        <taxon>Eukaryota</taxon>
        <taxon>Fungi</taxon>
        <taxon>Dikarya</taxon>
        <taxon>Basidiomycota</taxon>
        <taxon>Agaricomycotina</taxon>
        <taxon>Agaricomycetes</taxon>
        <taxon>Agaricomycetidae</taxon>
        <taxon>Agaricales</taxon>
        <taxon>Agaricineae</taxon>
        <taxon>Strophariaceae</taxon>
        <taxon>Psilocybe</taxon>
    </lineage>
</organism>
<dbReference type="OrthoDB" id="420076at2759"/>
<dbReference type="PANTHER" id="PTHR13832">
    <property type="entry name" value="PROTEIN PHOSPHATASE 2C"/>
    <property type="match status" value="1"/>
</dbReference>
<dbReference type="InterPro" id="IPR015655">
    <property type="entry name" value="PP2C"/>
</dbReference>
<dbReference type="CDD" id="cd00143">
    <property type="entry name" value="PP2Cc"/>
    <property type="match status" value="1"/>
</dbReference>
<comment type="caution">
    <text evidence="2">The sequence shown here is derived from an EMBL/GenBank/DDBJ whole genome shotgun (WGS) entry which is preliminary data.</text>
</comment>